<dbReference type="AlphaFoldDB" id="A0A1F6TAG7"/>
<sequence length="67" mass="7691">MLYLSEILIQNHDLGNFEQLCEVVTRRAQESGEIFFRIDVKPPFPDTPGNWEDRLEGAFVGVHSVTK</sequence>
<proteinExistence type="predicted"/>
<evidence type="ECO:0000313" key="2">
    <source>
        <dbReference type="Proteomes" id="UP000179344"/>
    </source>
</evidence>
<gene>
    <name evidence="1" type="ORF">A2V92_01370</name>
</gene>
<accession>A0A1F6TAG7</accession>
<comment type="caution">
    <text evidence="1">The sequence shown here is derived from an EMBL/GenBank/DDBJ whole genome shotgun (WGS) entry which is preliminary data.</text>
</comment>
<organism evidence="1 2">
    <name type="scientific">Candidatus Muproteobacteria bacterium RBG_16_65_31</name>
    <dbReference type="NCBI Taxonomy" id="1817759"/>
    <lineage>
        <taxon>Bacteria</taxon>
        <taxon>Pseudomonadati</taxon>
        <taxon>Pseudomonadota</taxon>
        <taxon>Candidatus Muproteobacteria</taxon>
    </lineage>
</organism>
<protein>
    <submittedName>
        <fullName evidence="1">Sulfur relay protein DsrC</fullName>
    </submittedName>
</protein>
<evidence type="ECO:0000313" key="1">
    <source>
        <dbReference type="EMBL" id="OGI42069.1"/>
    </source>
</evidence>
<dbReference type="Proteomes" id="UP000179344">
    <property type="component" value="Unassembled WGS sequence"/>
</dbReference>
<reference evidence="1 2" key="1">
    <citation type="journal article" date="2016" name="Nat. Commun.">
        <title>Thousands of microbial genomes shed light on interconnected biogeochemical processes in an aquifer system.</title>
        <authorList>
            <person name="Anantharaman K."/>
            <person name="Brown C.T."/>
            <person name="Hug L.A."/>
            <person name="Sharon I."/>
            <person name="Castelle C.J."/>
            <person name="Probst A.J."/>
            <person name="Thomas B.C."/>
            <person name="Singh A."/>
            <person name="Wilkins M.J."/>
            <person name="Karaoz U."/>
            <person name="Brodie E.L."/>
            <person name="Williams K.H."/>
            <person name="Hubbard S.S."/>
            <person name="Banfield J.F."/>
        </authorList>
    </citation>
    <scope>NUCLEOTIDE SEQUENCE [LARGE SCALE GENOMIC DNA]</scope>
</reference>
<name>A0A1F6TAG7_9PROT</name>
<dbReference type="EMBL" id="MFST01000162">
    <property type="protein sequence ID" value="OGI42069.1"/>
    <property type="molecule type" value="Genomic_DNA"/>
</dbReference>